<evidence type="ECO:0000256" key="6">
    <source>
        <dbReference type="ARBA" id="ARBA00022529"/>
    </source>
</evidence>
<dbReference type="SMART" id="SM00263">
    <property type="entry name" value="LYZ1"/>
    <property type="match status" value="1"/>
</dbReference>
<evidence type="ECO:0000256" key="13">
    <source>
        <dbReference type="SAM" id="Coils"/>
    </source>
</evidence>
<dbReference type="EMBL" id="CH902619">
    <property type="protein sequence ID" value="KPU77092.1"/>
    <property type="molecule type" value="Genomic_DNA"/>
</dbReference>
<evidence type="ECO:0000256" key="11">
    <source>
        <dbReference type="ARBA" id="ARBA00023295"/>
    </source>
</evidence>
<sequence>MVGVGESHFVTGTQLGMAGSSGVLKVRVLAVLGFLFQGISLFAVRLKPCELAGQLYILDVPKSELPLWLCIADFESRFNTHVVGQGNSDGSRDYGIFQISDRFWCAPPNKTEYYAFNDCNVNCSSLLSDDITMSVKCARLIQKRQGWSAWSVYSEFCNGTLDAIPQIASNQASWRTTSTSPGALQDVTMENSYASFDPSRPPGGSHSPMAVQGRSVRELEEQMSTLRKENFNLKLRIYFMEEGQPGARSNHNGESASKQLIESKIEVEVLRKTVEEKTELLKDAARAISHHEEIQRKADMESQAMIDHLQEQIRGYQAASRAGNPSAVIDAEKLRRLEQEIQRLENELLEGDMRHTAAKSQLEFALAERLDSLMACEAKIEELAIKNAELVERLQKDTESSEAANETIVKLRAELGGCHDENGRLTNAVSAAETELKRQNNSIREATDTLDVQRKAIQLMEGNIKHKDANYSRLLGSVLDYEALIAKQTTEMDSLRQEIQYYRDLTENLQQKVQMQRLERVAIVQPMRTVADAGCLMWQTGPCTRKSLPVECRPGDLFFRPGCPAPKHQSSSTAAAAAASNASATTSAIATASSEQATDPSTNEHPQQPEAAIPRWTCGAPNCCCTQHGLLQLLAAKFDWVPAVPLAMGHLALKLTLLWVRLHTCLLSTGTPIYVDCQGATTASAKIVLTSLLCPNCRRISTARLDEPMIAN</sequence>
<dbReference type="PANTHER" id="PTHR11407:SF36">
    <property type="entry name" value="GEO02684P1-RELATED"/>
    <property type="match status" value="1"/>
</dbReference>
<evidence type="ECO:0000313" key="16">
    <source>
        <dbReference type="EMBL" id="KPU77092.1"/>
    </source>
</evidence>
<dbReference type="AlphaFoldDB" id="A0A0N8P0G9"/>
<name>A0A0N8P0G9_DROAN</name>
<dbReference type="PROSITE" id="PS00128">
    <property type="entry name" value="GLYCOSYL_HYDROL_F22_1"/>
    <property type="match status" value="1"/>
</dbReference>
<dbReference type="Pfam" id="PF07989">
    <property type="entry name" value="Cnn_1N"/>
    <property type="match status" value="1"/>
</dbReference>
<feature type="domain" description="Glycosyl hydrolases family 22 (GH22)" evidence="15">
    <location>
        <begin position="119"/>
        <end position="137"/>
    </location>
</feature>
<evidence type="ECO:0000256" key="2">
    <source>
        <dbReference type="ARBA" id="ARBA00004496"/>
    </source>
</evidence>
<keyword evidence="11" id="KW-0326">Glycosidase</keyword>
<keyword evidence="13" id="KW-0175">Coiled coil</keyword>
<evidence type="ECO:0000256" key="10">
    <source>
        <dbReference type="ARBA" id="ARBA00023157"/>
    </source>
</evidence>
<dbReference type="Pfam" id="PF00062">
    <property type="entry name" value="Lys"/>
    <property type="match status" value="1"/>
</dbReference>
<evidence type="ECO:0000256" key="12">
    <source>
        <dbReference type="RuleBase" id="RU004440"/>
    </source>
</evidence>
<protein>
    <recommendedName>
        <fullName evidence="4">lysozyme</fullName>
        <ecNumber evidence="4">3.2.1.17</ecNumber>
    </recommendedName>
</protein>
<feature type="region of interest" description="Disordered" evidence="14">
    <location>
        <begin position="588"/>
        <end position="609"/>
    </location>
</feature>
<dbReference type="InterPro" id="IPR012943">
    <property type="entry name" value="Cnn_1N"/>
</dbReference>
<feature type="coiled-coil region" evidence="13">
    <location>
        <begin position="209"/>
        <end position="236"/>
    </location>
</feature>
<evidence type="ECO:0000256" key="4">
    <source>
        <dbReference type="ARBA" id="ARBA00012732"/>
    </source>
</evidence>
<dbReference type="GO" id="GO:0042742">
    <property type="term" value="P:defense response to bacterium"/>
    <property type="evidence" value="ECO:0007669"/>
    <property type="project" value="UniProtKB-KW"/>
</dbReference>
<evidence type="ECO:0000256" key="3">
    <source>
        <dbReference type="ARBA" id="ARBA00010859"/>
    </source>
</evidence>
<dbReference type="SMR" id="A0A0N8P0G9"/>
<dbReference type="EC" id="3.2.1.17" evidence="4"/>
<comment type="catalytic activity">
    <reaction evidence="1">
        <text>Hydrolysis of (1-&gt;4)-beta-linkages between N-acetylmuramic acid and N-acetyl-D-glucosamine residues in a peptidoglycan and between N-acetyl-D-glucosamine residues in chitodextrins.</text>
        <dbReference type="EC" id="3.2.1.17"/>
    </reaction>
</comment>
<evidence type="ECO:0000256" key="9">
    <source>
        <dbReference type="ARBA" id="ARBA00022801"/>
    </source>
</evidence>
<dbReference type="CTD" id="36491"/>
<evidence type="ECO:0000313" key="17">
    <source>
        <dbReference type="Proteomes" id="UP000007801"/>
    </source>
</evidence>
<reference evidence="16 17" key="1">
    <citation type="journal article" date="2007" name="Nature">
        <title>Evolution of genes and genomes on the Drosophila phylogeny.</title>
        <authorList>
            <consortium name="Drosophila 12 Genomes Consortium"/>
            <person name="Clark A.G."/>
            <person name="Eisen M.B."/>
            <person name="Smith D.R."/>
            <person name="Bergman C.M."/>
            <person name="Oliver B."/>
            <person name="Markow T.A."/>
            <person name="Kaufman T.C."/>
            <person name="Kellis M."/>
            <person name="Gelbart W."/>
            <person name="Iyer V.N."/>
            <person name="Pollard D.A."/>
            <person name="Sackton T.B."/>
            <person name="Larracuente A.M."/>
            <person name="Singh N.D."/>
            <person name="Abad J.P."/>
            <person name="Abt D.N."/>
            <person name="Adryan B."/>
            <person name="Aguade M."/>
            <person name="Akashi H."/>
            <person name="Anderson W.W."/>
            <person name="Aquadro C.F."/>
            <person name="Ardell D.H."/>
            <person name="Arguello R."/>
            <person name="Artieri C.G."/>
            <person name="Barbash D.A."/>
            <person name="Barker D."/>
            <person name="Barsanti P."/>
            <person name="Batterham P."/>
            <person name="Batzoglou S."/>
            <person name="Begun D."/>
            <person name="Bhutkar A."/>
            <person name="Blanco E."/>
            <person name="Bosak S.A."/>
            <person name="Bradley R.K."/>
            <person name="Brand A.D."/>
            <person name="Brent M.R."/>
            <person name="Brooks A.N."/>
            <person name="Brown R.H."/>
            <person name="Butlin R.K."/>
            <person name="Caggese C."/>
            <person name="Calvi B.R."/>
            <person name="Bernardo de Carvalho A."/>
            <person name="Caspi A."/>
            <person name="Castrezana S."/>
            <person name="Celniker S.E."/>
            <person name="Chang J.L."/>
            <person name="Chapple C."/>
            <person name="Chatterji S."/>
            <person name="Chinwalla A."/>
            <person name="Civetta A."/>
            <person name="Clifton S.W."/>
            <person name="Comeron J.M."/>
            <person name="Costello J.C."/>
            <person name="Coyne J.A."/>
            <person name="Daub J."/>
            <person name="David R.G."/>
            <person name="Delcher A.L."/>
            <person name="Delehaunty K."/>
            <person name="Do C.B."/>
            <person name="Ebling H."/>
            <person name="Edwards K."/>
            <person name="Eickbush T."/>
            <person name="Evans J.D."/>
            <person name="Filipski A."/>
            <person name="Findeiss S."/>
            <person name="Freyhult E."/>
            <person name="Fulton L."/>
            <person name="Fulton R."/>
            <person name="Garcia A.C."/>
            <person name="Gardiner A."/>
            <person name="Garfield D.A."/>
            <person name="Garvin B.E."/>
            <person name="Gibson G."/>
            <person name="Gilbert D."/>
            <person name="Gnerre S."/>
            <person name="Godfrey J."/>
            <person name="Good R."/>
            <person name="Gotea V."/>
            <person name="Gravely B."/>
            <person name="Greenberg A.J."/>
            <person name="Griffiths-Jones S."/>
            <person name="Gross S."/>
            <person name="Guigo R."/>
            <person name="Gustafson E.A."/>
            <person name="Haerty W."/>
            <person name="Hahn M.W."/>
            <person name="Halligan D.L."/>
            <person name="Halpern A.L."/>
            <person name="Halter G.M."/>
            <person name="Han M.V."/>
            <person name="Heger A."/>
            <person name="Hillier L."/>
            <person name="Hinrichs A.S."/>
            <person name="Holmes I."/>
            <person name="Hoskins R.A."/>
            <person name="Hubisz M.J."/>
            <person name="Hultmark D."/>
            <person name="Huntley M.A."/>
            <person name="Jaffe D.B."/>
            <person name="Jagadeeshan S."/>
            <person name="Jeck W.R."/>
            <person name="Johnson J."/>
            <person name="Jones C.D."/>
            <person name="Jordan W.C."/>
            <person name="Karpen G.H."/>
            <person name="Kataoka E."/>
            <person name="Keightley P.D."/>
            <person name="Kheradpour P."/>
            <person name="Kirkness E.F."/>
            <person name="Koerich L.B."/>
            <person name="Kristiansen K."/>
            <person name="Kudrna D."/>
            <person name="Kulathinal R.J."/>
            <person name="Kumar S."/>
            <person name="Kwok R."/>
            <person name="Lander E."/>
            <person name="Langley C.H."/>
            <person name="Lapoint R."/>
            <person name="Lazzaro B.P."/>
            <person name="Lee S.J."/>
            <person name="Levesque L."/>
            <person name="Li R."/>
            <person name="Lin C.F."/>
            <person name="Lin M.F."/>
            <person name="Lindblad-Toh K."/>
            <person name="Llopart A."/>
            <person name="Long M."/>
            <person name="Low L."/>
            <person name="Lozovsky E."/>
            <person name="Lu J."/>
            <person name="Luo M."/>
            <person name="Machado C.A."/>
            <person name="Makalowski W."/>
            <person name="Marzo M."/>
            <person name="Matsuda M."/>
            <person name="Matzkin L."/>
            <person name="McAllister B."/>
            <person name="McBride C.S."/>
            <person name="McKernan B."/>
            <person name="McKernan K."/>
            <person name="Mendez-Lago M."/>
            <person name="Minx P."/>
            <person name="Mollenhauer M.U."/>
            <person name="Montooth K."/>
            <person name="Mount S.M."/>
            <person name="Mu X."/>
            <person name="Myers E."/>
            <person name="Negre B."/>
            <person name="Newfeld S."/>
            <person name="Nielsen R."/>
            <person name="Noor M.A."/>
            <person name="O'Grady P."/>
            <person name="Pachter L."/>
            <person name="Papaceit M."/>
            <person name="Parisi M.J."/>
            <person name="Parisi M."/>
            <person name="Parts L."/>
            <person name="Pedersen J.S."/>
            <person name="Pesole G."/>
            <person name="Phillippy A.M."/>
            <person name="Ponting C.P."/>
            <person name="Pop M."/>
            <person name="Porcelli D."/>
            <person name="Powell J.R."/>
            <person name="Prohaska S."/>
            <person name="Pruitt K."/>
            <person name="Puig M."/>
            <person name="Quesneville H."/>
            <person name="Ram K.R."/>
            <person name="Rand D."/>
            <person name="Rasmussen M.D."/>
            <person name="Reed L.K."/>
            <person name="Reenan R."/>
            <person name="Reily A."/>
            <person name="Remington K.A."/>
            <person name="Rieger T.T."/>
            <person name="Ritchie M.G."/>
            <person name="Robin C."/>
            <person name="Rogers Y.H."/>
            <person name="Rohde C."/>
            <person name="Rozas J."/>
            <person name="Rubenfield M.J."/>
            <person name="Ruiz A."/>
            <person name="Russo S."/>
            <person name="Salzberg S.L."/>
            <person name="Sanchez-Gracia A."/>
            <person name="Saranga D.J."/>
            <person name="Sato H."/>
            <person name="Schaeffer S.W."/>
            <person name="Schatz M.C."/>
            <person name="Schlenke T."/>
            <person name="Schwartz R."/>
            <person name="Segarra C."/>
            <person name="Singh R.S."/>
            <person name="Sirot L."/>
            <person name="Sirota M."/>
            <person name="Sisneros N.B."/>
            <person name="Smith C.D."/>
            <person name="Smith T.F."/>
            <person name="Spieth J."/>
            <person name="Stage D.E."/>
            <person name="Stark A."/>
            <person name="Stephan W."/>
            <person name="Strausberg R.L."/>
            <person name="Strempel S."/>
            <person name="Sturgill D."/>
            <person name="Sutton G."/>
            <person name="Sutton G.G."/>
            <person name="Tao W."/>
            <person name="Teichmann S."/>
            <person name="Tobari Y.N."/>
            <person name="Tomimura Y."/>
            <person name="Tsolas J.M."/>
            <person name="Valente V.L."/>
            <person name="Venter E."/>
            <person name="Venter J.C."/>
            <person name="Vicario S."/>
            <person name="Vieira F.G."/>
            <person name="Vilella A.J."/>
            <person name="Villasante A."/>
            <person name="Walenz B."/>
            <person name="Wang J."/>
            <person name="Wasserman M."/>
            <person name="Watts T."/>
            <person name="Wilson D."/>
            <person name="Wilson R.K."/>
            <person name="Wing R.A."/>
            <person name="Wolfner M.F."/>
            <person name="Wong A."/>
            <person name="Wong G.K."/>
            <person name="Wu C.I."/>
            <person name="Wu G."/>
            <person name="Yamamoto D."/>
            <person name="Yang H.P."/>
            <person name="Yang S.P."/>
            <person name="Yorke J.A."/>
            <person name="Yoshida K."/>
            <person name="Zdobnov E."/>
            <person name="Zhang P."/>
            <person name="Zhang Y."/>
            <person name="Zimin A.V."/>
            <person name="Baldwin J."/>
            <person name="Abdouelleil A."/>
            <person name="Abdulkadir J."/>
            <person name="Abebe A."/>
            <person name="Abera B."/>
            <person name="Abreu J."/>
            <person name="Acer S.C."/>
            <person name="Aftuck L."/>
            <person name="Alexander A."/>
            <person name="An P."/>
            <person name="Anderson E."/>
            <person name="Anderson S."/>
            <person name="Arachi H."/>
            <person name="Azer M."/>
            <person name="Bachantsang P."/>
            <person name="Barry A."/>
            <person name="Bayul T."/>
            <person name="Berlin A."/>
            <person name="Bessette D."/>
            <person name="Bloom T."/>
            <person name="Blye J."/>
            <person name="Boguslavskiy L."/>
            <person name="Bonnet C."/>
            <person name="Boukhgalter B."/>
            <person name="Bourzgui I."/>
            <person name="Brown A."/>
            <person name="Cahill P."/>
            <person name="Channer S."/>
            <person name="Cheshatsang Y."/>
            <person name="Chuda L."/>
            <person name="Citroen M."/>
            <person name="Collymore A."/>
            <person name="Cooke P."/>
            <person name="Costello M."/>
            <person name="D'Aco K."/>
            <person name="Daza R."/>
            <person name="De Haan G."/>
            <person name="DeGray S."/>
            <person name="DeMaso C."/>
            <person name="Dhargay N."/>
            <person name="Dooley K."/>
            <person name="Dooley E."/>
            <person name="Doricent M."/>
            <person name="Dorje P."/>
            <person name="Dorjee K."/>
            <person name="Dupes A."/>
            <person name="Elong R."/>
            <person name="Falk J."/>
            <person name="Farina A."/>
            <person name="Faro S."/>
            <person name="Ferguson D."/>
            <person name="Fisher S."/>
            <person name="Foley C.D."/>
            <person name="Franke A."/>
            <person name="Friedrich D."/>
            <person name="Gadbois L."/>
            <person name="Gearin G."/>
            <person name="Gearin C.R."/>
            <person name="Giannoukos G."/>
            <person name="Goode T."/>
            <person name="Graham J."/>
            <person name="Grandbois E."/>
            <person name="Grewal S."/>
            <person name="Gyaltsen K."/>
            <person name="Hafez N."/>
            <person name="Hagos B."/>
            <person name="Hall J."/>
            <person name="Henson C."/>
            <person name="Hollinger A."/>
            <person name="Honan T."/>
            <person name="Huard M.D."/>
            <person name="Hughes L."/>
            <person name="Hurhula B."/>
            <person name="Husby M.E."/>
            <person name="Kamat A."/>
            <person name="Kanga B."/>
            <person name="Kashin S."/>
            <person name="Khazanovich D."/>
            <person name="Kisner P."/>
            <person name="Lance K."/>
            <person name="Lara M."/>
            <person name="Lee W."/>
            <person name="Lennon N."/>
            <person name="Letendre F."/>
            <person name="LeVine R."/>
            <person name="Lipovsky A."/>
            <person name="Liu X."/>
            <person name="Liu J."/>
            <person name="Liu S."/>
            <person name="Lokyitsang T."/>
            <person name="Lokyitsang Y."/>
            <person name="Lubonja R."/>
            <person name="Lui A."/>
            <person name="MacDonald P."/>
            <person name="Magnisalis V."/>
            <person name="Maru K."/>
            <person name="Matthews C."/>
            <person name="McCusker W."/>
            <person name="McDonough S."/>
            <person name="Mehta T."/>
            <person name="Meldrim J."/>
            <person name="Meneus L."/>
            <person name="Mihai O."/>
            <person name="Mihalev A."/>
            <person name="Mihova T."/>
            <person name="Mittelman R."/>
            <person name="Mlenga V."/>
            <person name="Montmayeur A."/>
            <person name="Mulrain L."/>
            <person name="Navidi A."/>
            <person name="Naylor J."/>
            <person name="Negash T."/>
            <person name="Nguyen T."/>
            <person name="Nguyen N."/>
            <person name="Nicol R."/>
            <person name="Norbu C."/>
            <person name="Norbu N."/>
            <person name="Novod N."/>
            <person name="O'Neill B."/>
            <person name="Osman S."/>
            <person name="Markiewicz E."/>
            <person name="Oyono O.L."/>
            <person name="Patti C."/>
            <person name="Phunkhang P."/>
            <person name="Pierre F."/>
            <person name="Priest M."/>
            <person name="Raghuraman S."/>
            <person name="Rege F."/>
            <person name="Reyes R."/>
            <person name="Rise C."/>
            <person name="Rogov P."/>
            <person name="Ross K."/>
            <person name="Ryan E."/>
            <person name="Settipalli S."/>
            <person name="Shea T."/>
            <person name="Sherpa N."/>
            <person name="Shi L."/>
            <person name="Shih D."/>
            <person name="Sparrow T."/>
            <person name="Spaulding J."/>
            <person name="Stalker J."/>
            <person name="Stange-Thomann N."/>
            <person name="Stavropoulos S."/>
            <person name="Stone C."/>
            <person name="Strader C."/>
            <person name="Tesfaye S."/>
            <person name="Thomson T."/>
            <person name="Thoulutsang Y."/>
            <person name="Thoulutsang D."/>
            <person name="Topham K."/>
            <person name="Topping I."/>
            <person name="Tsamla T."/>
            <person name="Vassiliev H."/>
            <person name="Vo A."/>
            <person name="Wangchuk T."/>
            <person name="Wangdi T."/>
            <person name="Weiand M."/>
            <person name="Wilkinson J."/>
            <person name="Wilson A."/>
            <person name="Yadav S."/>
            <person name="Young G."/>
            <person name="Yu Q."/>
            <person name="Zembek L."/>
            <person name="Zhong D."/>
            <person name="Zimmer A."/>
            <person name="Zwirko Z."/>
            <person name="Jaffe D.B."/>
            <person name="Alvarez P."/>
            <person name="Brockman W."/>
            <person name="Butler J."/>
            <person name="Chin C."/>
            <person name="Gnerre S."/>
            <person name="Grabherr M."/>
            <person name="Kleber M."/>
            <person name="Mauceli E."/>
            <person name="MacCallum I."/>
        </authorList>
    </citation>
    <scope>NUCLEOTIDE SEQUENCE [LARGE SCALE GENOMIC DNA]</scope>
    <source>
        <strain evidence="17">Tucson 14024-0371.13</strain>
    </source>
</reference>
<evidence type="ECO:0000256" key="5">
    <source>
        <dbReference type="ARBA" id="ARBA00022490"/>
    </source>
</evidence>
<dbReference type="Gene3D" id="1.10.530.10">
    <property type="match status" value="1"/>
</dbReference>
<dbReference type="FunFam" id="1.10.530.10:FF:000001">
    <property type="entry name" value="Lysozyme C"/>
    <property type="match status" value="1"/>
</dbReference>
<proteinExistence type="inferred from homology"/>
<dbReference type="GO" id="GO:0005737">
    <property type="term" value="C:cytoplasm"/>
    <property type="evidence" value="ECO:0007669"/>
    <property type="project" value="UniProtKB-SubCell"/>
</dbReference>
<keyword evidence="9" id="KW-0378">Hydrolase</keyword>
<keyword evidence="8" id="KW-0732">Signal</keyword>
<feature type="compositionally biased region" description="Polar residues" evidence="14">
    <location>
        <begin position="595"/>
        <end position="606"/>
    </location>
</feature>
<keyword evidence="5" id="KW-0963">Cytoplasm</keyword>
<evidence type="ECO:0000256" key="1">
    <source>
        <dbReference type="ARBA" id="ARBA00000632"/>
    </source>
</evidence>
<keyword evidence="10" id="KW-1015">Disulfide bond</keyword>
<feature type="coiled-coil region" evidence="13">
    <location>
        <begin position="327"/>
        <end position="400"/>
    </location>
</feature>
<dbReference type="PANTHER" id="PTHR11407">
    <property type="entry name" value="LYSOZYME C"/>
    <property type="match status" value="1"/>
</dbReference>
<keyword evidence="6" id="KW-0929">Antimicrobial</keyword>
<dbReference type="Proteomes" id="UP000007801">
    <property type="component" value="Unassembled WGS sequence"/>
</dbReference>
<dbReference type="GO" id="GO:0003796">
    <property type="term" value="F:lysozyme activity"/>
    <property type="evidence" value="ECO:0007669"/>
    <property type="project" value="UniProtKB-EC"/>
</dbReference>
<evidence type="ECO:0000259" key="15">
    <source>
        <dbReference type="PROSITE" id="PS00128"/>
    </source>
</evidence>
<comment type="subcellular location">
    <subcellularLocation>
        <location evidence="2">Cytoplasm</location>
    </subcellularLocation>
</comment>
<feature type="coiled-coil region" evidence="13">
    <location>
        <begin position="478"/>
        <end position="512"/>
    </location>
</feature>
<organism evidence="16 17">
    <name type="scientific">Drosophila ananassae</name>
    <name type="common">Fruit fly</name>
    <dbReference type="NCBI Taxonomy" id="7217"/>
    <lineage>
        <taxon>Eukaryota</taxon>
        <taxon>Metazoa</taxon>
        <taxon>Ecdysozoa</taxon>
        <taxon>Arthropoda</taxon>
        <taxon>Hexapoda</taxon>
        <taxon>Insecta</taxon>
        <taxon>Pterygota</taxon>
        <taxon>Neoptera</taxon>
        <taxon>Endopterygota</taxon>
        <taxon>Diptera</taxon>
        <taxon>Brachycera</taxon>
        <taxon>Muscomorpha</taxon>
        <taxon>Ephydroidea</taxon>
        <taxon>Drosophilidae</taxon>
        <taxon>Drosophila</taxon>
        <taxon>Sophophora</taxon>
    </lineage>
</organism>
<dbReference type="GO" id="GO:0005815">
    <property type="term" value="C:microtubule organizing center"/>
    <property type="evidence" value="ECO:0007669"/>
    <property type="project" value="InterPro"/>
</dbReference>
<dbReference type="PROSITE" id="PS51348">
    <property type="entry name" value="GLYCOSYL_HYDROL_F22_2"/>
    <property type="match status" value="1"/>
</dbReference>
<accession>A0A0N8P0G9</accession>
<evidence type="ECO:0000256" key="14">
    <source>
        <dbReference type="SAM" id="MobiDB-lite"/>
    </source>
</evidence>
<dbReference type="CDD" id="cd16899">
    <property type="entry name" value="LYZ_C_invert"/>
    <property type="match status" value="1"/>
</dbReference>
<dbReference type="InterPro" id="IPR001916">
    <property type="entry name" value="Glyco_hydro_22"/>
</dbReference>
<dbReference type="PRINTS" id="PR00135">
    <property type="entry name" value="LYZLACT"/>
</dbReference>
<keyword evidence="17" id="KW-1185">Reference proteome</keyword>
<evidence type="ECO:0000256" key="8">
    <source>
        <dbReference type="ARBA" id="ARBA00022729"/>
    </source>
</evidence>
<evidence type="ECO:0000256" key="7">
    <source>
        <dbReference type="ARBA" id="ARBA00022638"/>
    </source>
</evidence>
<dbReference type="GeneID" id="6494049"/>
<keyword evidence="7" id="KW-0081">Bacteriolytic enzyme</keyword>
<dbReference type="InterPro" id="IPR019799">
    <property type="entry name" value="Glyco_hydro_22_CS"/>
</dbReference>
<comment type="similarity">
    <text evidence="3 12">Belongs to the glycosyl hydrolase 22 family.</text>
</comment>
<dbReference type="SUPFAM" id="SSF53955">
    <property type="entry name" value="Lysozyme-like"/>
    <property type="match status" value="1"/>
</dbReference>
<gene>
    <name evidence="16" type="primary">Dana\GF11185</name>
    <name evidence="16" type="synonym">dana_GLEANR_11254</name>
    <name evidence="16" type="ORF">GF11185</name>
</gene>
<dbReference type="OrthoDB" id="10255000at2759"/>
<dbReference type="GO" id="GO:0031640">
    <property type="term" value="P:killing of cells of another organism"/>
    <property type="evidence" value="ECO:0007669"/>
    <property type="project" value="UniProtKB-KW"/>
</dbReference>
<dbReference type="InterPro" id="IPR023346">
    <property type="entry name" value="Lysozyme-like_dom_sf"/>
</dbReference>